<name>A0A1H6Q5A2_9BACT</name>
<dbReference type="STRING" id="408657.SAMN04487995_0060"/>
<protein>
    <submittedName>
        <fullName evidence="7">RNA polymerase sigma-70 factor, ECF subfamily</fullName>
    </submittedName>
</protein>
<dbReference type="OrthoDB" id="941544at2"/>
<dbReference type="AlphaFoldDB" id="A0A1H6Q5A2"/>
<evidence type="ECO:0000256" key="2">
    <source>
        <dbReference type="ARBA" id="ARBA00023015"/>
    </source>
</evidence>
<evidence type="ECO:0000313" key="7">
    <source>
        <dbReference type="EMBL" id="SEI37116.1"/>
    </source>
</evidence>
<reference evidence="7 8" key="1">
    <citation type="submission" date="2016-10" db="EMBL/GenBank/DDBJ databases">
        <authorList>
            <person name="de Groot N.N."/>
        </authorList>
    </citation>
    <scope>NUCLEOTIDE SEQUENCE [LARGE SCALE GENOMIC DNA]</scope>
    <source>
        <strain evidence="7 8">DSM 19938</strain>
    </source>
</reference>
<dbReference type="Gene3D" id="1.10.10.10">
    <property type="entry name" value="Winged helix-like DNA-binding domain superfamily/Winged helix DNA-binding domain"/>
    <property type="match status" value="1"/>
</dbReference>
<evidence type="ECO:0000259" key="6">
    <source>
        <dbReference type="Pfam" id="PF08281"/>
    </source>
</evidence>
<evidence type="ECO:0000256" key="3">
    <source>
        <dbReference type="ARBA" id="ARBA00023082"/>
    </source>
</evidence>
<dbReference type="InterPro" id="IPR007627">
    <property type="entry name" value="RNA_pol_sigma70_r2"/>
</dbReference>
<dbReference type="RefSeq" id="WP_090330576.1">
    <property type="nucleotide sequence ID" value="NZ_FNXY01000001.1"/>
</dbReference>
<dbReference type="InterPro" id="IPR013324">
    <property type="entry name" value="RNA_pol_sigma_r3/r4-like"/>
</dbReference>
<keyword evidence="3" id="KW-0731">Sigma factor</keyword>
<feature type="domain" description="RNA polymerase sigma factor 70 region 4 type 2" evidence="6">
    <location>
        <begin position="126"/>
        <end position="178"/>
    </location>
</feature>
<comment type="similarity">
    <text evidence="1">Belongs to the sigma-70 factor family. ECF subfamily.</text>
</comment>
<evidence type="ECO:0000313" key="8">
    <source>
        <dbReference type="Proteomes" id="UP000199532"/>
    </source>
</evidence>
<dbReference type="GO" id="GO:0003677">
    <property type="term" value="F:DNA binding"/>
    <property type="evidence" value="ECO:0007669"/>
    <property type="project" value="InterPro"/>
</dbReference>
<dbReference type="InterPro" id="IPR013325">
    <property type="entry name" value="RNA_pol_sigma_r2"/>
</dbReference>
<evidence type="ECO:0000256" key="4">
    <source>
        <dbReference type="ARBA" id="ARBA00023163"/>
    </source>
</evidence>
<dbReference type="InterPro" id="IPR039425">
    <property type="entry name" value="RNA_pol_sigma-70-like"/>
</dbReference>
<dbReference type="NCBIfam" id="TIGR02937">
    <property type="entry name" value="sigma70-ECF"/>
    <property type="match status" value="1"/>
</dbReference>
<dbReference type="Pfam" id="PF04542">
    <property type="entry name" value="Sigma70_r2"/>
    <property type="match status" value="1"/>
</dbReference>
<dbReference type="EMBL" id="FNXY01000001">
    <property type="protein sequence ID" value="SEI37116.1"/>
    <property type="molecule type" value="Genomic_DNA"/>
</dbReference>
<evidence type="ECO:0000256" key="1">
    <source>
        <dbReference type="ARBA" id="ARBA00010641"/>
    </source>
</evidence>
<dbReference type="Pfam" id="PF08281">
    <property type="entry name" value="Sigma70_r4_2"/>
    <property type="match status" value="1"/>
</dbReference>
<proteinExistence type="inferred from homology"/>
<accession>A0A1H6Q5A2</accession>
<dbReference type="GO" id="GO:0006352">
    <property type="term" value="P:DNA-templated transcription initiation"/>
    <property type="evidence" value="ECO:0007669"/>
    <property type="project" value="InterPro"/>
</dbReference>
<dbReference type="Proteomes" id="UP000199532">
    <property type="component" value="Unassembled WGS sequence"/>
</dbReference>
<dbReference type="GO" id="GO:0016987">
    <property type="term" value="F:sigma factor activity"/>
    <property type="evidence" value="ECO:0007669"/>
    <property type="project" value="UniProtKB-KW"/>
</dbReference>
<dbReference type="SUPFAM" id="SSF88946">
    <property type="entry name" value="Sigma2 domain of RNA polymerase sigma factors"/>
    <property type="match status" value="1"/>
</dbReference>
<feature type="domain" description="RNA polymerase sigma-70 region 2" evidence="5">
    <location>
        <begin position="32"/>
        <end position="99"/>
    </location>
</feature>
<dbReference type="PANTHER" id="PTHR43133">
    <property type="entry name" value="RNA POLYMERASE ECF-TYPE SIGMA FACTO"/>
    <property type="match status" value="1"/>
</dbReference>
<dbReference type="PANTHER" id="PTHR43133:SF46">
    <property type="entry name" value="RNA POLYMERASE SIGMA-70 FACTOR ECF SUBFAMILY"/>
    <property type="match status" value="1"/>
</dbReference>
<keyword evidence="4" id="KW-0804">Transcription</keyword>
<organism evidence="7 8">
    <name type="scientific">Dyadobacter koreensis</name>
    <dbReference type="NCBI Taxonomy" id="408657"/>
    <lineage>
        <taxon>Bacteria</taxon>
        <taxon>Pseudomonadati</taxon>
        <taxon>Bacteroidota</taxon>
        <taxon>Cytophagia</taxon>
        <taxon>Cytophagales</taxon>
        <taxon>Spirosomataceae</taxon>
        <taxon>Dyadobacter</taxon>
    </lineage>
</organism>
<dbReference type="SUPFAM" id="SSF88659">
    <property type="entry name" value="Sigma3 and sigma4 domains of RNA polymerase sigma factors"/>
    <property type="match status" value="1"/>
</dbReference>
<dbReference type="InterPro" id="IPR014284">
    <property type="entry name" value="RNA_pol_sigma-70_dom"/>
</dbReference>
<gene>
    <name evidence="7" type="ORF">SAMN04487995_0060</name>
</gene>
<keyword evidence="8" id="KW-1185">Reference proteome</keyword>
<evidence type="ECO:0000259" key="5">
    <source>
        <dbReference type="Pfam" id="PF04542"/>
    </source>
</evidence>
<dbReference type="InterPro" id="IPR036388">
    <property type="entry name" value="WH-like_DNA-bd_sf"/>
</dbReference>
<sequence>MLFGKKISYTEDDFQTVVDACVAGSDQAQRYLYRQFFGYAKSICLRYTSTREEAEEVLNEGFLKVFKNLGGYDPSYPFKVWLRTIMVNTAISNYRKQKKHSEDRIALEDAPYLGFEEDIVSHITAEEILSLIQHIKPVYKNVFLLYVVDGYNHREVGDLLGINEATVRSHYVRARALLQHLIRQNYPHLYPGYRVEKRLIEH</sequence>
<keyword evidence="2" id="KW-0805">Transcription regulation</keyword>
<dbReference type="InterPro" id="IPR013249">
    <property type="entry name" value="RNA_pol_sigma70_r4_t2"/>
</dbReference>
<dbReference type="Gene3D" id="1.10.1740.10">
    <property type="match status" value="1"/>
</dbReference>